<feature type="compositionally biased region" description="Polar residues" evidence="2">
    <location>
        <begin position="813"/>
        <end position="824"/>
    </location>
</feature>
<evidence type="ECO:0000259" key="3">
    <source>
        <dbReference type="PROSITE" id="PS50157"/>
    </source>
</evidence>
<dbReference type="InterPro" id="IPR052797">
    <property type="entry name" value="RegFact_GeneExpr_CellDeath"/>
</dbReference>
<feature type="region of interest" description="Disordered" evidence="2">
    <location>
        <begin position="1"/>
        <end position="150"/>
    </location>
</feature>
<feature type="region of interest" description="Disordered" evidence="2">
    <location>
        <begin position="191"/>
        <end position="248"/>
    </location>
</feature>
<dbReference type="PROSITE" id="PS00028">
    <property type="entry name" value="ZINC_FINGER_C2H2_1"/>
    <property type="match status" value="2"/>
</dbReference>
<feature type="compositionally biased region" description="Basic and acidic residues" evidence="2">
    <location>
        <begin position="212"/>
        <end position="232"/>
    </location>
</feature>
<gene>
    <name evidence="4" type="ORF">PMAYCL1PPCAC_00033</name>
</gene>
<dbReference type="AlphaFoldDB" id="A0AAN5BYG5"/>
<evidence type="ECO:0000256" key="2">
    <source>
        <dbReference type="SAM" id="MobiDB-lite"/>
    </source>
</evidence>
<dbReference type="GO" id="GO:0008270">
    <property type="term" value="F:zinc ion binding"/>
    <property type="evidence" value="ECO:0007669"/>
    <property type="project" value="UniProtKB-KW"/>
</dbReference>
<feature type="compositionally biased region" description="Low complexity" evidence="2">
    <location>
        <begin position="838"/>
        <end position="850"/>
    </location>
</feature>
<dbReference type="PANTHER" id="PTHR33936">
    <property type="entry name" value="PROTEIN CBG17840"/>
    <property type="match status" value="1"/>
</dbReference>
<keyword evidence="1" id="KW-0863">Zinc-finger</keyword>
<name>A0AAN5BYG5_9BILA</name>
<feature type="domain" description="C2H2-type" evidence="3">
    <location>
        <begin position="441"/>
        <end position="464"/>
    </location>
</feature>
<evidence type="ECO:0000313" key="5">
    <source>
        <dbReference type="Proteomes" id="UP001328107"/>
    </source>
</evidence>
<feature type="compositionally biased region" description="Low complexity" evidence="2">
    <location>
        <begin position="73"/>
        <end position="89"/>
    </location>
</feature>
<dbReference type="EMBL" id="BTRK01000001">
    <property type="protein sequence ID" value="GMR29838.1"/>
    <property type="molecule type" value="Genomic_DNA"/>
</dbReference>
<dbReference type="PROSITE" id="PS50157">
    <property type="entry name" value="ZINC_FINGER_C2H2_2"/>
    <property type="match status" value="1"/>
</dbReference>
<evidence type="ECO:0000256" key="1">
    <source>
        <dbReference type="PROSITE-ProRule" id="PRU00042"/>
    </source>
</evidence>
<feature type="compositionally biased region" description="Acidic residues" evidence="2">
    <location>
        <begin position="91"/>
        <end position="110"/>
    </location>
</feature>
<dbReference type="InterPro" id="IPR013087">
    <property type="entry name" value="Znf_C2H2_type"/>
</dbReference>
<dbReference type="Proteomes" id="UP001328107">
    <property type="component" value="Unassembled WGS sequence"/>
</dbReference>
<protein>
    <recommendedName>
        <fullName evidence="3">C2H2-type domain-containing protein</fullName>
    </recommendedName>
</protein>
<feature type="non-terminal residue" evidence="4">
    <location>
        <position position="1"/>
    </location>
</feature>
<evidence type="ECO:0000313" key="4">
    <source>
        <dbReference type="EMBL" id="GMR29838.1"/>
    </source>
</evidence>
<keyword evidence="1" id="KW-0862">Zinc</keyword>
<sequence>SMPPKKRATTVSPKKGAKAEEDKDMKVMDDIESEGNGAEVSAASPPADPSPPVRRGRGRPPKRKEPQAPPPAAEEAAQVEDAAAAAPPALDDGEEMEEIIVTKDDEEAPTDEMVSVENEEKKPLLIDADTGATPTKTASSTATAAAATPTVRRVPRLKMVEELSDDAKKAQAIEDAREKDEKPLKRVALRRPTSPPRTRGFTHAATLSATMKESKERLKKRMTEPKQEREENVDVEEEGETVTDGNSDEANTCSFCGLRFPLQLEMIEHQLGTHRKQVRHQRERGGTLTCAHPHCGLALKDMHHQLAHLAGYHNQIQYRIRQQHFATEEAFMAWKSESEERAKSNYIARNEELEIEPGVTELELYCECSEEWRNADKSKSLAPILACPAHFTVRLDRNKNKVLIIGCTSHLGHLKKPNWSVVEPSEVVAGKKTIGMGLKQSKCHLCGEWFRSRTALTLHRRSAHPDNIRTPTIACGDPSCDVITDTMLSLCEHVVDAHKREDLTIEEYRFNSIDDFEVWKERMEADTMSYFTKVSGRQRAAPSGPNSDCFFRYYQCHLSGYNQNQRPSQKKLQEEMEGRVKIRNRGTKKMNRFCTAFMNIKINDADGSVLLKGCLGHFGHDCDIRRVPMPNSLRAEIVKLLQQGITEDDVLAVIKEKSSRHDRGYYLQKYEVKNIVKKMIKESNGQLYYKYDDDIEEMAEEDQMAEWQEMKRPYCSTMYRSMIHHPKRMKMGTYAMQFSNLQPRKRRLVYRNAGDPDLQEGEEYYESVEEMAADEHVTYLDEVEMDPSSSHHHMVQEGEEQEVGEHPEMQEELANQASTSSVLQSRRRLQPATLVQHPPQMQRLQQMRRTPLLKDGSEETGRRVLMTERDRQLEFTIHNIRRKIMMMTEQVKRCKDPDMSNQMLEEVRGLEARMAQFIPQTASHHSLPPFSRRGEEIEEDEEEEQQEVYYEDGHVVEDDGEYYDVEDGHPGPSSIVVPRGLQRAYGHHEVIYQDAGSPGVEVDVEDLEDMVEEEHVIEQMEG</sequence>
<keyword evidence="5" id="KW-1185">Reference proteome</keyword>
<feature type="compositionally biased region" description="Basic and acidic residues" evidence="2">
    <location>
        <begin position="17"/>
        <end position="29"/>
    </location>
</feature>
<feature type="compositionally biased region" description="Low complexity" evidence="2">
    <location>
        <begin position="132"/>
        <end position="150"/>
    </location>
</feature>
<accession>A0AAN5BYG5</accession>
<dbReference type="PANTHER" id="PTHR33936:SF25">
    <property type="entry name" value="C2H2-TYPE DOMAIN-CONTAINING PROTEIN"/>
    <property type="match status" value="1"/>
</dbReference>
<organism evidence="4 5">
    <name type="scientific">Pristionchus mayeri</name>
    <dbReference type="NCBI Taxonomy" id="1317129"/>
    <lineage>
        <taxon>Eukaryota</taxon>
        <taxon>Metazoa</taxon>
        <taxon>Ecdysozoa</taxon>
        <taxon>Nematoda</taxon>
        <taxon>Chromadorea</taxon>
        <taxon>Rhabditida</taxon>
        <taxon>Rhabditina</taxon>
        <taxon>Diplogasteromorpha</taxon>
        <taxon>Diplogasteroidea</taxon>
        <taxon>Neodiplogasteridae</taxon>
        <taxon>Pristionchus</taxon>
    </lineage>
</organism>
<feature type="region of interest" description="Disordered" evidence="2">
    <location>
        <begin position="785"/>
        <end position="860"/>
    </location>
</feature>
<feature type="region of interest" description="Disordered" evidence="2">
    <location>
        <begin position="920"/>
        <end position="939"/>
    </location>
</feature>
<comment type="caution">
    <text evidence="4">The sequence shown here is derived from an EMBL/GenBank/DDBJ whole genome shotgun (WGS) entry which is preliminary data.</text>
</comment>
<reference evidence="5" key="1">
    <citation type="submission" date="2022-10" db="EMBL/GenBank/DDBJ databases">
        <title>Genome assembly of Pristionchus species.</title>
        <authorList>
            <person name="Yoshida K."/>
            <person name="Sommer R.J."/>
        </authorList>
    </citation>
    <scope>NUCLEOTIDE SEQUENCE [LARGE SCALE GENOMIC DNA]</scope>
    <source>
        <strain evidence="5">RS5460</strain>
    </source>
</reference>
<proteinExistence type="predicted"/>
<keyword evidence="1" id="KW-0479">Metal-binding</keyword>
<dbReference type="SMART" id="SM00355">
    <property type="entry name" value="ZnF_C2H2"/>
    <property type="match status" value="4"/>
</dbReference>